<dbReference type="Pfam" id="PF00172">
    <property type="entry name" value="Zn_clus"/>
    <property type="match status" value="1"/>
</dbReference>
<name>A0A6A6CL58_ZASCE</name>
<dbReference type="AlphaFoldDB" id="A0A6A6CL58"/>
<keyword evidence="5" id="KW-1185">Reference proteome</keyword>
<feature type="region of interest" description="Disordered" evidence="2">
    <location>
        <begin position="1"/>
        <end position="20"/>
    </location>
</feature>
<dbReference type="SUPFAM" id="SSF57701">
    <property type="entry name" value="Zn2/Cys6 DNA-binding domain"/>
    <property type="match status" value="1"/>
</dbReference>
<dbReference type="GO" id="GO:0001228">
    <property type="term" value="F:DNA-binding transcription activator activity, RNA polymerase II-specific"/>
    <property type="evidence" value="ECO:0007669"/>
    <property type="project" value="TreeGrafter"/>
</dbReference>
<accession>A0A6A6CL58</accession>
<protein>
    <recommendedName>
        <fullName evidence="3">Zn(2)-C6 fungal-type domain-containing protein</fullName>
    </recommendedName>
</protein>
<dbReference type="PROSITE" id="PS50048">
    <property type="entry name" value="ZN2_CY6_FUNGAL_2"/>
    <property type="match status" value="1"/>
</dbReference>
<dbReference type="InterPro" id="IPR036864">
    <property type="entry name" value="Zn2-C6_fun-type_DNA-bd_sf"/>
</dbReference>
<dbReference type="Proteomes" id="UP000799537">
    <property type="component" value="Unassembled WGS sequence"/>
</dbReference>
<dbReference type="Gene3D" id="4.10.240.10">
    <property type="entry name" value="Zn(2)-C6 fungal-type DNA-binding domain"/>
    <property type="match status" value="1"/>
</dbReference>
<dbReference type="GO" id="GO:0008270">
    <property type="term" value="F:zinc ion binding"/>
    <property type="evidence" value="ECO:0007669"/>
    <property type="project" value="InterPro"/>
</dbReference>
<dbReference type="RefSeq" id="XP_033667348.1">
    <property type="nucleotide sequence ID" value="XM_033816968.1"/>
</dbReference>
<dbReference type="EMBL" id="ML993596">
    <property type="protein sequence ID" value="KAF2166459.1"/>
    <property type="molecule type" value="Genomic_DNA"/>
</dbReference>
<feature type="domain" description="Zn(2)-C6 fungal-type" evidence="3">
    <location>
        <begin position="20"/>
        <end position="50"/>
    </location>
</feature>
<dbReference type="PANTHER" id="PTHR47784:SF9">
    <property type="entry name" value="ZN(II)2CYS6 TRANSCRIPTION FACTOR (EUROFUNG)"/>
    <property type="match status" value="1"/>
</dbReference>
<dbReference type="PANTHER" id="PTHR47784">
    <property type="entry name" value="STEROL UPTAKE CONTROL PROTEIN 2"/>
    <property type="match status" value="1"/>
</dbReference>
<evidence type="ECO:0000259" key="3">
    <source>
        <dbReference type="PROSITE" id="PS50048"/>
    </source>
</evidence>
<evidence type="ECO:0000313" key="5">
    <source>
        <dbReference type="Proteomes" id="UP000799537"/>
    </source>
</evidence>
<dbReference type="InterPro" id="IPR001138">
    <property type="entry name" value="Zn2Cys6_DnaBD"/>
</dbReference>
<gene>
    <name evidence="4" type="ORF">M409DRAFT_66520</name>
</gene>
<dbReference type="PROSITE" id="PS00463">
    <property type="entry name" value="ZN2_CY6_FUNGAL_1"/>
    <property type="match status" value="1"/>
</dbReference>
<sequence length="446" mass="50874">MPIQSDASRKRKAHTKSRQGCGNCKLRRVKCDETRPKCKKCTAFGVSCDYDSKASDLSFSGVGSFQVDIPKPPTPPESPPEGGNEDIEAVIDGMMNAPLYLHVDDGAPGPEVCYIDKPHLDLLRKFYNRTVLSIGTAGTKHIYRGVMTRMAAQHSFVLHAILRFTLIHDRYLYDPIGTKPSTAEAFHGYHAAALFGKKLQGPVPEEEKDALWGTAAILGASAFASIEASKAEEAWPLKDPEFADLDWLKMSDGKKEVWKIADPLRPTSVFRNAIEYENSRKAEMLHRPTDPELDSLFPWVTKLFHLDAPRSEDDPKDPYFEAASIIERLVPIECNHNTVMWFLSFLGHMNPEYRRLLEAKDTPAMLLLSWWYAKLINYDQWWLRRRVLFECQAICIYLDGELAEYDEMRKLLDFPKSRCGLDRGDLGRKDFPAHKRSEDFPWARNF</sequence>
<dbReference type="GeneID" id="54570240"/>
<feature type="region of interest" description="Disordered" evidence="2">
    <location>
        <begin position="65"/>
        <end position="84"/>
    </location>
</feature>
<feature type="compositionally biased region" description="Pro residues" evidence="2">
    <location>
        <begin position="70"/>
        <end position="79"/>
    </location>
</feature>
<evidence type="ECO:0000256" key="2">
    <source>
        <dbReference type="SAM" id="MobiDB-lite"/>
    </source>
</evidence>
<dbReference type="OrthoDB" id="416217at2759"/>
<reference evidence="4" key="1">
    <citation type="journal article" date="2020" name="Stud. Mycol.">
        <title>101 Dothideomycetes genomes: a test case for predicting lifestyles and emergence of pathogens.</title>
        <authorList>
            <person name="Haridas S."/>
            <person name="Albert R."/>
            <person name="Binder M."/>
            <person name="Bloem J."/>
            <person name="Labutti K."/>
            <person name="Salamov A."/>
            <person name="Andreopoulos B."/>
            <person name="Baker S."/>
            <person name="Barry K."/>
            <person name="Bills G."/>
            <person name="Bluhm B."/>
            <person name="Cannon C."/>
            <person name="Castanera R."/>
            <person name="Culley D."/>
            <person name="Daum C."/>
            <person name="Ezra D."/>
            <person name="Gonzalez J."/>
            <person name="Henrissat B."/>
            <person name="Kuo A."/>
            <person name="Liang C."/>
            <person name="Lipzen A."/>
            <person name="Lutzoni F."/>
            <person name="Magnuson J."/>
            <person name="Mondo S."/>
            <person name="Nolan M."/>
            <person name="Ohm R."/>
            <person name="Pangilinan J."/>
            <person name="Park H.-J."/>
            <person name="Ramirez L."/>
            <person name="Alfaro M."/>
            <person name="Sun H."/>
            <person name="Tritt A."/>
            <person name="Yoshinaga Y."/>
            <person name="Zwiers L.-H."/>
            <person name="Turgeon B."/>
            <person name="Goodwin S."/>
            <person name="Spatafora J."/>
            <person name="Crous P."/>
            <person name="Grigoriev I."/>
        </authorList>
    </citation>
    <scope>NUCLEOTIDE SEQUENCE</scope>
    <source>
        <strain evidence="4">ATCC 36951</strain>
    </source>
</reference>
<keyword evidence="1" id="KW-0539">Nucleus</keyword>
<dbReference type="CDD" id="cd00067">
    <property type="entry name" value="GAL4"/>
    <property type="match status" value="1"/>
</dbReference>
<evidence type="ECO:0000313" key="4">
    <source>
        <dbReference type="EMBL" id="KAF2166459.1"/>
    </source>
</evidence>
<evidence type="ECO:0000256" key="1">
    <source>
        <dbReference type="ARBA" id="ARBA00023242"/>
    </source>
</evidence>
<dbReference type="SMART" id="SM00066">
    <property type="entry name" value="GAL4"/>
    <property type="match status" value="1"/>
</dbReference>
<organism evidence="4 5">
    <name type="scientific">Zasmidium cellare ATCC 36951</name>
    <dbReference type="NCBI Taxonomy" id="1080233"/>
    <lineage>
        <taxon>Eukaryota</taxon>
        <taxon>Fungi</taxon>
        <taxon>Dikarya</taxon>
        <taxon>Ascomycota</taxon>
        <taxon>Pezizomycotina</taxon>
        <taxon>Dothideomycetes</taxon>
        <taxon>Dothideomycetidae</taxon>
        <taxon>Mycosphaerellales</taxon>
        <taxon>Mycosphaerellaceae</taxon>
        <taxon>Zasmidium</taxon>
    </lineage>
</organism>
<proteinExistence type="predicted"/>
<dbReference type="InterPro" id="IPR053157">
    <property type="entry name" value="Sterol_Uptake_Regulator"/>
</dbReference>